<dbReference type="Proteomes" id="UP000256695">
    <property type="component" value="Unassembled WGS sequence"/>
</dbReference>
<dbReference type="OrthoDB" id="5351803at2"/>
<evidence type="ECO:0008006" key="3">
    <source>
        <dbReference type="Google" id="ProtNLM"/>
    </source>
</evidence>
<proteinExistence type="predicted"/>
<evidence type="ECO:0000313" key="2">
    <source>
        <dbReference type="Proteomes" id="UP000256695"/>
    </source>
</evidence>
<keyword evidence="2" id="KW-1185">Reference proteome</keyword>
<gene>
    <name evidence="1" type="ORF">CQA57_01265</name>
</gene>
<comment type="caution">
    <text evidence="1">The sequence shown here is derived from an EMBL/GenBank/DDBJ whole genome shotgun (WGS) entry which is preliminary data.</text>
</comment>
<dbReference type="RefSeq" id="WP_115578425.1">
    <property type="nucleotide sequence ID" value="NZ_NXLX01000002.1"/>
</dbReference>
<organism evidence="1 2">
    <name type="scientific">Helicobacter anseris</name>
    <dbReference type="NCBI Taxonomy" id="375926"/>
    <lineage>
        <taxon>Bacteria</taxon>
        <taxon>Pseudomonadati</taxon>
        <taxon>Campylobacterota</taxon>
        <taxon>Epsilonproteobacteria</taxon>
        <taxon>Campylobacterales</taxon>
        <taxon>Helicobacteraceae</taxon>
        <taxon>Helicobacter</taxon>
    </lineage>
</organism>
<accession>A0A3D8JAP4</accession>
<name>A0A3D8JAP4_9HELI</name>
<protein>
    <recommendedName>
        <fullName evidence="3">Toprim domain-containing protein</fullName>
    </recommendedName>
</protein>
<sequence length="403" mass="47088">MPNKDFNKVQELSKIPLHLVLLTQGYSLLNMSLREMQRSKWIPLVKEDILKNKEKIMVNIKLDENKTPYYLYYNMNGDQSDRGNIINFAKNRKISAKKLVECFQNNKDFDFSKIKINTTITQSKDFSKEFKMLEESSLDNPLFENRMIYAKTITPYKQYIKEDKFKNVCFPHYSLQSLNEVKMIALCGFTRRLNIPILKDTEGNIRKKPLKNIQTGEKGIEILKPSGEIKNLVITESIIDSLSFVQLKGLNSEETLLFSTAGRFGEQKLKDMLDFMFEKNILNANLKINLAMDNDPDGKAMSSIIEKYFLEKTKKFPRVYTPFCKDVNDDLKLKNLMQVDILSKESFNEFLDRQILNYKSSGKTYTRNIILEKLRKIDKIKELPESFKNAFNQIPKHQAIKTL</sequence>
<dbReference type="AlphaFoldDB" id="A0A3D8JAP4"/>
<reference evidence="1 2" key="1">
    <citation type="submission" date="2018-04" db="EMBL/GenBank/DDBJ databases">
        <title>Novel Campyloabacter and Helicobacter Species and Strains.</title>
        <authorList>
            <person name="Mannion A.J."/>
            <person name="Shen Z."/>
            <person name="Fox J.G."/>
        </authorList>
    </citation>
    <scope>NUCLEOTIDE SEQUENCE [LARGE SCALE GENOMIC DNA]</scope>
    <source>
        <strain evidence="1 2">MIT 04-9362</strain>
    </source>
</reference>
<dbReference type="EMBL" id="NXLX01000002">
    <property type="protein sequence ID" value="RDU74370.1"/>
    <property type="molecule type" value="Genomic_DNA"/>
</dbReference>
<dbReference type="Pfam" id="PF13155">
    <property type="entry name" value="Toprim_2"/>
    <property type="match status" value="1"/>
</dbReference>
<evidence type="ECO:0000313" key="1">
    <source>
        <dbReference type="EMBL" id="RDU74370.1"/>
    </source>
</evidence>
<dbReference type="Gene3D" id="3.40.1360.10">
    <property type="match status" value="1"/>
</dbReference>